<dbReference type="InterPro" id="IPR024079">
    <property type="entry name" value="MetalloPept_cat_dom_sf"/>
</dbReference>
<accession>A0A6I6GL68</accession>
<gene>
    <name evidence="7" type="ORF">GLV81_05680</name>
</gene>
<evidence type="ECO:0000256" key="4">
    <source>
        <dbReference type="ARBA" id="ARBA00022801"/>
    </source>
</evidence>
<sequence>MNHEYMPFYFTSPFFFLIICCCCSWSCKQPSAAETFLKATSKPIIAVQILPLDDADTAALQFLKMAIADSLDVPVEILPASTIPANAWYAARKRYWADSILHWMKKDARLPGEKRLAITGKDIAATTIKQYNWGVMGLAHQPGSVCVVSDYRLHSASTTAEQRRHKLLKIALHELAHTSGLPHCKQPNCLLADAEGKDKTKQLSGFCHSCRKHLMGQ</sequence>
<dbReference type="PANTHER" id="PTHR15910:SF1">
    <property type="entry name" value="ARCHAEMETZINCIN-2"/>
    <property type="match status" value="1"/>
</dbReference>
<dbReference type="Gene3D" id="3.40.390.10">
    <property type="entry name" value="Collagenase (Catalytic Domain)"/>
    <property type="match status" value="1"/>
</dbReference>
<dbReference type="PANTHER" id="PTHR15910">
    <property type="entry name" value="ARCHAEMETZINCIN"/>
    <property type="match status" value="1"/>
</dbReference>
<dbReference type="InterPro" id="IPR012962">
    <property type="entry name" value="Pept_M54_archaemetzincn"/>
</dbReference>
<dbReference type="AlphaFoldDB" id="A0A6I6GL68"/>
<evidence type="ECO:0000256" key="5">
    <source>
        <dbReference type="ARBA" id="ARBA00022833"/>
    </source>
</evidence>
<dbReference type="EMBL" id="CP046566">
    <property type="protein sequence ID" value="QGW27652.1"/>
    <property type="molecule type" value="Genomic_DNA"/>
</dbReference>
<keyword evidence="3" id="KW-0479">Metal-binding</keyword>
<protein>
    <recommendedName>
        <fullName evidence="9">Zn-dependent protease</fullName>
    </recommendedName>
</protein>
<evidence type="ECO:0000256" key="6">
    <source>
        <dbReference type="ARBA" id="ARBA00023049"/>
    </source>
</evidence>
<evidence type="ECO:0000313" key="8">
    <source>
        <dbReference type="Proteomes" id="UP000426027"/>
    </source>
</evidence>
<evidence type="ECO:0000256" key="1">
    <source>
        <dbReference type="ARBA" id="ARBA00001947"/>
    </source>
</evidence>
<evidence type="ECO:0000256" key="2">
    <source>
        <dbReference type="ARBA" id="ARBA00022670"/>
    </source>
</evidence>
<dbReference type="SUPFAM" id="SSF55486">
    <property type="entry name" value="Metalloproteases ('zincins'), catalytic domain"/>
    <property type="match status" value="1"/>
</dbReference>
<name>A0A6I6GL68_9BACT</name>
<dbReference type="GO" id="GO:0006508">
    <property type="term" value="P:proteolysis"/>
    <property type="evidence" value="ECO:0007669"/>
    <property type="project" value="UniProtKB-KW"/>
</dbReference>
<reference evidence="7 8" key="1">
    <citation type="submission" date="2019-11" db="EMBL/GenBank/DDBJ databases">
        <authorList>
            <person name="Im W.T."/>
        </authorList>
    </citation>
    <scope>NUCLEOTIDE SEQUENCE [LARGE SCALE GENOMIC DNA]</scope>
    <source>
        <strain evidence="7 8">SB-02</strain>
    </source>
</reference>
<keyword evidence="6" id="KW-0482">Metalloprotease</keyword>
<proteinExistence type="predicted"/>
<evidence type="ECO:0000256" key="3">
    <source>
        <dbReference type="ARBA" id="ARBA00022723"/>
    </source>
</evidence>
<comment type="cofactor">
    <cofactor evidence="1">
        <name>Zn(2+)</name>
        <dbReference type="ChEBI" id="CHEBI:29105"/>
    </cofactor>
</comment>
<dbReference type="GO" id="GO:0008237">
    <property type="term" value="F:metallopeptidase activity"/>
    <property type="evidence" value="ECO:0007669"/>
    <property type="project" value="UniProtKB-KW"/>
</dbReference>
<dbReference type="Pfam" id="PF07998">
    <property type="entry name" value="Peptidase_M54"/>
    <property type="match status" value="1"/>
</dbReference>
<keyword evidence="5" id="KW-0862">Zinc</keyword>
<keyword evidence="4" id="KW-0378">Hydrolase</keyword>
<dbReference type="GO" id="GO:0046872">
    <property type="term" value="F:metal ion binding"/>
    <property type="evidence" value="ECO:0007669"/>
    <property type="project" value="UniProtKB-KW"/>
</dbReference>
<organism evidence="7 8">
    <name type="scientific">Phnomibacter ginsenosidimutans</name>
    <dbReference type="NCBI Taxonomy" id="2676868"/>
    <lineage>
        <taxon>Bacteria</taxon>
        <taxon>Pseudomonadati</taxon>
        <taxon>Bacteroidota</taxon>
        <taxon>Chitinophagia</taxon>
        <taxon>Chitinophagales</taxon>
        <taxon>Chitinophagaceae</taxon>
        <taxon>Phnomibacter</taxon>
    </lineage>
</organism>
<dbReference type="KEGG" id="fls:GLV81_05680"/>
<evidence type="ECO:0000313" key="7">
    <source>
        <dbReference type="EMBL" id="QGW27652.1"/>
    </source>
</evidence>
<keyword evidence="8" id="KW-1185">Reference proteome</keyword>
<dbReference type="Proteomes" id="UP000426027">
    <property type="component" value="Chromosome"/>
</dbReference>
<keyword evidence="2" id="KW-0645">Protease</keyword>
<evidence type="ECO:0008006" key="9">
    <source>
        <dbReference type="Google" id="ProtNLM"/>
    </source>
</evidence>